<dbReference type="GeneID" id="7451543"/>
<dbReference type="PANTHER" id="PTHR43795:SF39">
    <property type="entry name" value="AMINOTRANSFERASE CLASS I_CLASSII DOMAIN-CONTAINING PROTEIN"/>
    <property type="match status" value="1"/>
</dbReference>
<feature type="domain" description="Aminotransferase class I/classII large" evidence="2">
    <location>
        <begin position="11"/>
        <end position="320"/>
    </location>
</feature>
<dbReference type="EMBL" id="CM000638">
    <property type="protein sequence ID" value="EED96362.1"/>
    <property type="molecule type" value="Genomic_DNA"/>
</dbReference>
<dbReference type="OMA" id="KIPWRYA"/>
<gene>
    <name evidence="3" type="ORF">THAPSDRAFT_31551</name>
</gene>
<dbReference type="SUPFAM" id="SSF53383">
    <property type="entry name" value="PLP-dependent transferases"/>
    <property type="match status" value="1"/>
</dbReference>
<evidence type="ECO:0000313" key="4">
    <source>
        <dbReference type="Proteomes" id="UP000001449"/>
    </source>
</evidence>
<dbReference type="eggNOG" id="KOG0256">
    <property type="taxonomic scope" value="Eukaryota"/>
</dbReference>
<dbReference type="InterPro" id="IPR015424">
    <property type="entry name" value="PyrdxlP-dep_Trfase"/>
</dbReference>
<dbReference type="Gene3D" id="3.40.640.10">
    <property type="entry name" value="Type I PLP-dependent aspartate aminotransferase-like (Major domain)"/>
    <property type="match status" value="1"/>
</dbReference>
<dbReference type="RefSeq" id="XP_002286721.1">
    <property type="nucleotide sequence ID" value="XM_002286685.1"/>
</dbReference>
<name>B8BQH1_THAPS</name>
<dbReference type="InterPro" id="IPR015421">
    <property type="entry name" value="PyrdxlP-dep_Trfase_major"/>
</dbReference>
<proteinExistence type="predicted"/>
<evidence type="ECO:0000313" key="3">
    <source>
        <dbReference type="EMBL" id="EED96362.1"/>
    </source>
</evidence>
<dbReference type="InterPro" id="IPR004839">
    <property type="entry name" value="Aminotransferase_I/II_large"/>
</dbReference>
<dbReference type="InParanoid" id="B8BQH1"/>
<organism evidence="3 4">
    <name type="scientific">Thalassiosira pseudonana</name>
    <name type="common">Marine diatom</name>
    <name type="synonym">Cyclotella nana</name>
    <dbReference type="NCBI Taxonomy" id="35128"/>
    <lineage>
        <taxon>Eukaryota</taxon>
        <taxon>Sar</taxon>
        <taxon>Stramenopiles</taxon>
        <taxon>Ochrophyta</taxon>
        <taxon>Bacillariophyta</taxon>
        <taxon>Coscinodiscophyceae</taxon>
        <taxon>Thalassiosirophycidae</taxon>
        <taxon>Thalassiosirales</taxon>
        <taxon>Thalassiosiraceae</taxon>
        <taxon>Thalassiosira</taxon>
    </lineage>
</organism>
<dbReference type="PANTHER" id="PTHR43795">
    <property type="entry name" value="BIFUNCTIONAL ASPARTATE AMINOTRANSFERASE AND GLUTAMATE/ASPARTATE-PREPHENATE AMINOTRANSFERASE-RELATED"/>
    <property type="match status" value="1"/>
</dbReference>
<dbReference type="Gene3D" id="3.90.1150.10">
    <property type="entry name" value="Aspartate Aminotransferase, domain 1"/>
    <property type="match status" value="1"/>
</dbReference>
<dbReference type="PaxDb" id="35128-Thaps31551"/>
<dbReference type="Proteomes" id="UP000001449">
    <property type="component" value="Chromosome 1"/>
</dbReference>
<dbReference type="InterPro" id="IPR050478">
    <property type="entry name" value="Ethylene_sulfur-biosynth"/>
</dbReference>
<dbReference type="Pfam" id="PF00155">
    <property type="entry name" value="Aminotran_1_2"/>
    <property type="match status" value="1"/>
</dbReference>
<dbReference type="STRING" id="35128.B8BQH1"/>
<feature type="non-terminal residue" evidence="3">
    <location>
        <position position="326"/>
    </location>
</feature>
<accession>B8BQH1</accession>
<reference evidence="3 4" key="2">
    <citation type="journal article" date="2008" name="Nature">
        <title>The Phaeodactylum genome reveals the evolutionary history of diatom genomes.</title>
        <authorList>
            <person name="Bowler C."/>
            <person name="Allen A.E."/>
            <person name="Badger J.H."/>
            <person name="Grimwood J."/>
            <person name="Jabbari K."/>
            <person name="Kuo A."/>
            <person name="Maheswari U."/>
            <person name="Martens C."/>
            <person name="Maumus F."/>
            <person name="Otillar R.P."/>
            <person name="Rayko E."/>
            <person name="Salamov A."/>
            <person name="Vandepoele K."/>
            <person name="Beszteri B."/>
            <person name="Gruber A."/>
            <person name="Heijde M."/>
            <person name="Katinka M."/>
            <person name="Mock T."/>
            <person name="Valentin K."/>
            <person name="Verret F."/>
            <person name="Berges J.A."/>
            <person name="Brownlee C."/>
            <person name="Cadoret J.P."/>
            <person name="Chiovitti A."/>
            <person name="Choi C.J."/>
            <person name="Coesel S."/>
            <person name="De Martino A."/>
            <person name="Detter J.C."/>
            <person name="Durkin C."/>
            <person name="Falciatore A."/>
            <person name="Fournet J."/>
            <person name="Haruta M."/>
            <person name="Huysman M.J."/>
            <person name="Jenkins B.D."/>
            <person name="Jiroutova K."/>
            <person name="Jorgensen R.E."/>
            <person name="Joubert Y."/>
            <person name="Kaplan A."/>
            <person name="Kroger N."/>
            <person name="Kroth P.G."/>
            <person name="La Roche J."/>
            <person name="Lindquist E."/>
            <person name="Lommer M."/>
            <person name="Martin-Jezequel V."/>
            <person name="Lopez P.J."/>
            <person name="Lucas S."/>
            <person name="Mangogna M."/>
            <person name="McGinnis K."/>
            <person name="Medlin L.K."/>
            <person name="Montsant A."/>
            <person name="Oudot-Le Secq M.P."/>
            <person name="Napoli C."/>
            <person name="Obornik M."/>
            <person name="Parker M.S."/>
            <person name="Petit J.L."/>
            <person name="Porcel B.M."/>
            <person name="Poulsen N."/>
            <person name="Robison M."/>
            <person name="Rychlewski L."/>
            <person name="Rynearson T.A."/>
            <person name="Schmutz J."/>
            <person name="Shapiro H."/>
            <person name="Siaut M."/>
            <person name="Stanley M."/>
            <person name="Sussman M.R."/>
            <person name="Taylor A.R."/>
            <person name="Vardi A."/>
            <person name="von Dassow P."/>
            <person name="Vyverman W."/>
            <person name="Willis A."/>
            <person name="Wyrwicz L.S."/>
            <person name="Rokhsar D.S."/>
            <person name="Weissenbach J."/>
            <person name="Armbrust E.V."/>
            <person name="Green B.R."/>
            <person name="Van de Peer Y."/>
            <person name="Grigoriev I.V."/>
        </authorList>
    </citation>
    <scope>NUCLEOTIDE SEQUENCE [LARGE SCALE GENOMIC DNA]</scope>
    <source>
        <strain evidence="3 4">CCMP1335</strain>
    </source>
</reference>
<evidence type="ECO:0000259" key="2">
    <source>
        <dbReference type="Pfam" id="PF00155"/>
    </source>
</evidence>
<dbReference type="CDD" id="cd00609">
    <property type="entry name" value="AAT_like"/>
    <property type="match status" value="1"/>
</dbReference>
<keyword evidence="4" id="KW-1185">Reference proteome</keyword>
<evidence type="ECO:0000256" key="1">
    <source>
        <dbReference type="ARBA" id="ARBA00022898"/>
    </source>
</evidence>
<protein>
    <recommendedName>
        <fullName evidence="2">Aminotransferase class I/classII large domain-containing protein</fullName>
    </recommendedName>
</protein>
<dbReference type="GO" id="GO:0006520">
    <property type="term" value="P:amino acid metabolic process"/>
    <property type="evidence" value="ECO:0000318"/>
    <property type="project" value="GO_Central"/>
</dbReference>
<dbReference type="GO" id="GO:0008483">
    <property type="term" value="F:transaminase activity"/>
    <property type="evidence" value="ECO:0000318"/>
    <property type="project" value="GO_Central"/>
</dbReference>
<dbReference type="AlphaFoldDB" id="B8BQH1"/>
<keyword evidence="1" id="KW-0663">Pyridoxal phosphate</keyword>
<dbReference type="HOGENOM" id="CLU_017584_1_0_1"/>
<reference evidence="3 4" key="1">
    <citation type="journal article" date="2004" name="Science">
        <title>The genome of the diatom Thalassiosira pseudonana: ecology, evolution, and metabolism.</title>
        <authorList>
            <person name="Armbrust E.V."/>
            <person name="Berges J.A."/>
            <person name="Bowler C."/>
            <person name="Green B.R."/>
            <person name="Martinez D."/>
            <person name="Putnam N.H."/>
            <person name="Zhou S."/>
            <person name="Allen A.E."/>
            <person name="Apt K.E."/>
            <person name="Bechner M."/>
            <person name="Brzezinski M.A."/>
            <person name="Chaal B.K."/>
            <person name="Chiovitti A."/>
            <person name="Davis A.K."/>
            <person name="Demarest M.S."/>
            <person name="Detter J.C."/>
            <person name="Glavina T."/>
            <person name="Goodstein D."/>
            <person name="Hadi M.Z."/>
            <person name="Hellsten U."/>
            <person name="Hildebrand M."/>
            <person name="Jenkins B.D."/>
            <person name="Jurka J."/>
            <person name="Kapitonov V.V."/>
            <person name="Kroger N."/>
            <person name="Lau W.W."/>
            <person name="Lane T.W."/>
            <person name="Larimer F.W."/>
            <person name="Lippmeier J.C."/>
            <person name="Lucas S."/>
            <person name="Medina M."/>
            <person name="Montsant A."/>
            <person name="Obornik M."/>
            <person name="Parker M.S."/>
            <person name="Palenik B."/>
            <person name="Pazour G.J."/>
            <person name="Richardson P.M."/>
            <person name="Rynearson T.A."/>
            <person name="Saito M.A."/>
            <person name="Schwartz D.C."/>
            <person name="Thamatrakoln K."/>
            <person name="Valentin K."/>
            <person name="Vardi A."/>
            <person name="Wilkerson F.P."/>
            <person name="Rokhsar D.S."/>
        </authorList>
    </citation>
    <scope>NUCLEOTIDE SEQUENCE [LARGE SCALE GENOMIC DNA]</scope>
    <source>
        <strain evidence="3 4">CCMP1335</strain>
    </source>
</reference>
<sequence length="326" mass="35948">MSFEEALQWISPEMIAIGSGASSLLSHLALSLTDAGDCVLIPAPYYAAFDADLRIFAGCKTIPVHSTNPSIGPSAEDLEKAAVEAEAKGLRVRLLLLTNPNNPLGTIYPSAIIKQSIGWARSRKMHTILDEIYGLSCHEVGNHGFESGLRILKNELGDDVHHIWALSKDFGASGFRIGTLYTQNNQLLSALANLNIFSGVSHPMQIMLSEILTDDNFVYHFLECSREKIRYSYELCTRRLEEMVIPYVVAKAGIFVYADFSSLLPSQTAEGEAQFASLLLDAARIIMTPGMAQHDVKPGFFRICFCFITPEVLEMAMNRLDKIVGK</sequence>
<dbReference type="KEGG" id="tps:THAPSDRAFT_31551"/>
<dbReference type="InterPro" id="IPR015422">
    <property type="entry name" value="PyrdxlP-dep_Trfase_small"/>
</dbReference>
<dbReference type="PRINTS" id="PR00753">
    <property type="entry name" value="ACCSYNTHASE"/>
</dbReference>
<dbReference type="GO" id="GO:0030170">
    <property type="term" value="F:pyridoxal phosphate binding"/>
    <property type="evidence" value="ECO:0007669"/>
    <property type="project" value="InterPro"/>
</dbReference>